<dbReference type="InterPro" id="IPR017850">
    <property type="entry name" value="Alkaline_phosphatase_core_sf"/>
</dbReference>
<dbReference type="Proteomes" id="UP001165083">
    <property type="component" value="Unassembled WGS sequence"/>
</dbReference>
<name>A0A9W6UFC8_9STRA</name>
<feature type="transmembrane region" description="Helical" evidence="1">
    <location>
        <begin position="250"/>
        <end position="271"/>
    </location>
</feature>
<sequence>MYGTPKDDTLEVKLRVLGLGFLEDLVCVTYLTLALWLFDSLKHASSKSNTLRHMWKNSMLVRRYRLTTRKAGDIATFAGSWILFVVVMAPVVADLLIVQIRGMRFSFELIAMAIAERKYLTAAPISVEEVNKGYVSAFNLVIVASVFSCVRMKASWTDLTRWSPTLAVEIFVLPRESRLTRQPDNVHVDKDSPKVIQRNLAKDLTYVDIEISSDSEVRASEYSHENQDTESLLPSSRADPTVSGLVYKRIGIQITILSFALVFAPAIIVALSCANSPLVAYSALNASLNELFSHALEPALDNGLSTVGEAWVETYIHNATEVHDLFGDDILYRRTTNFKGDLEFDVKVSADNPPNVLIIAVESFQFHDSRYLVGDEDPSNLFKGTNLTITPNFDRWAKRGVALRNFWSSVRTSRSVESMLYAQIPYDSPVNTGTTGGKTDTRLAGLPQLFSAKGYETFFTTGCTTHYDEWDTFLPTHGFDTVWSETELKVLAEKTLGIKHADWKPPEARKLVWGVHDDLSFQLLGDLLIKKKSEQDQRMAKGIAKKPLFLTHYTISSHGPYQERPRWYAEAEKPDFSELCKVSGDQRLCQDYLEMRYFSDMELGRFLDRMEAEGILNDTIVVITGDHGTGDDVSAMRVAGAIIAEGRLGDAAGLVLDDAAEHYDLLNTLADITGVPEGGFLQDGVGRSLKRKVPFGERVVFSNDPNHNMAIVRGHQRFRYHRISDAVLLHDIDTDHHMNKDLFPGLSAAEQEEWLAWRDHGRRINLYYTHRWDNKCLLTVKC</sequence>
<gene>
    <name evidence="3" type="ORF">Plil01_001349800</name>
</gene>
<dbReference type="InterPro" id="IPR052701">
    <property type="entry name" value="GAG_Ulvan_Degrading_Sulfatases"/>
</dbReference>
<keyword evidence="4" id="KW-1185">Reference proteome</keyword>
<keyword evidence="1" id="KW-0472">Membrane</keyword>
<dbReference type="EMBL" id="BSXW01000915">
    <property type="protein sequence ID" value="GMF31568.1"/>
    <property type="molecule type" value="Genomic_DNA"/>
</dbReference>
<dbReference type="PANTHER" id="PTHR43751:SF3">
    <property type="entry name" value="SULFATASE N-TERMINAL DOMAIN-CONTAINING PROTEIN"/>
    <property type="match status" value="1"/>
</dbReference>
<protein>
    <submittedName>
        <fullName evidence="3">Unnamed protein product</fullName>
    </submittedName>
</protein>
<organism evidence="3 4">
    <name type="scientific">Phytophthora lilii</name>
    <dbReference type="NCBI Taxonomy" id="2077276"/>
    <lineage>
        <taxon>Eukaryota</taxon>
        <taxon>Sar</taxon>
        <taxon>Stramenopiles</taxon>
        <taxon>Oomycota</taxon>
        <taxon>Peronosporomycetes</taxon>
        <taxon>Peronosporales</taxon>
        <taxon>Peronosporaceae</taxon>
        <taxon>Phytophthora</taxon>
    </lineage>
</organism>
<evidence type="ECO:0000256" key="1">
    <source>
        <dbReference type="SAM" id="Phobius"/>
    </source>
</evidence>
<comment type="caution">
    <text evidence="3">The sequence shown here is derived from an EMBL/GenBank/DDBJ whole genome shotgun (WGS) entry which is preliminary data.</text>
</comment>
<dbReference type="SUPFAM" id="SSF53649">
    <property type="entry name" value="Alkaline phosphatase-like"/>
    <property type="match status" value="1"/>
</dbReference>
<proteinExistence type="predicted"/>
<evidence type="ECO:0000259" key="2">
    <source>
        <dbReference type="Pfam" id="PF00884"/>
    </source>
</evidence>
<dbReference type="AlphaFoldDB" id="A0A9W6UFC8"/>
<accession>A0A9W6UFC8</accession>
<dbReference type="Pfam" id="PF00884">
    <property type="entry name" value="Sulfatase"/>
    <property type="match status" value="1"/>
</dbReference>
<feature type="transmembrane region" description="Helical" evidence="1">
    <location>
        <begin position="16"/>
        <end position="38"/>
    </location>
</feature>
<keyword evidence="1" id="KW-0812">Transmembrane</keyword>
<dbReference type="PANTHER" id="PTHR43751">
    <property type="entry name" value="SULFATASE"/>
    <property type="match status" value="1"/>
</dbReference>
<reference evidence="3" key="1">
    <citation type="submission" date="2023-04" db="EMBL/GenBank/DDBJ databases">
        <title>Phytophthora lilii NBRC 32176.</title>
        <authorList>
            <person name="Ichikawa N."/>
            <person name="Sato H."/>
            <person name="Tonouchi N."/>
        </authorList>
    </citation>
    <scope>NUCLEOTIDE SEQUENCE</scope>
    <source>
        <strain evidence="3">NBRC 32176</strain>
    </source>
</reference>
<dbReference type="OrthoDB" id="96314at2759"/>
<feature type="transmembrane region" description="Helical" evidence="1">
    <location>
        <begin position="74"/>
        <end position="97"/>
    </location>
</feature>
<dbReference type="Gene3D" id="3.40.720.10">
    <property type="entry name" value="Alkaline Phosphatase, subunit A"/>
    <property type="match status" value="1"/>
</dbReference>
<evidence type="ECO:0000313" key="4">
    <source>
        <dbReference type="Proteomes" id="UP001165083"/>
    </source>
</evidence>
<dbReference type="CDD" id="cd16015">
    <property type="entry name" value="LTA_synthase"/>
    <property type="match status" value="1"/>
</dbReference>
<evidence type="ECO:0000313" key="3">
    <source>
        <dbReference type="EMBL" id="GMF31568.1"/>
    </source>
</evidence>
<dbReference type="InterPro" id="IPR000917">
    <property type="entry name" value="Sulfatase_N"/>
</dbReference>
<keyword evidence="1" id="KW-1133">Transmembrane helix</keyword>
<feature type="domain" description="Sulfatase N-terminal" evidence="2">
    <location>
        <begin position="354"/>
        <end position="629"/>
    </location>
</feature>